<comment type="caution">
    <text evidence="4">The sequence shown here is derived from an EMBL/GenBank/DDBJ whole genome shotgun (WGS) entry which is preliminary data.</text>
</comment>
<dbReference type="AlphaFoldDB" id="A0A8J3UU08"/>
<reference evidence="4" key="1">
    <citation type="submission" date="2021-01" db="EMBL/GenBank/DDBJ databases">
        <title>Whole genome shotgun sequence of Planotetraspora silvatica NBRC 100141.</title>
        <authorList>
            <person name="Komaki H."/>
            <person name="Tamura T."/>
        </authorList>
    </citation>
    <scope>NUCLEOTIDE SEQUENCE</scope>
    <source>
        <strain evidence="4">NBRC 100141</strain>
    </source>
</reference>
<name>A0A8J3UU08_9ACTN</name>
<proteinExistence type="inferred from homology"/>
<feature type="region of interest" description="Disordered" evidence="2">
    <location>
        <begin position="552"/>
        <end position="581"/>
    </location>
</feature>
<dbReference type="GO" id="GO:0008270">
    <property type="term" value="F:zinc ion binding"/>
    <property type="evidence" value="ECO:0007669"/>
    <property type="project" value="InterPro"/>
</dbReference>
<dbReference type="GO" id="GO:0003676">
    <property type="term" value="F:nucleic acid binding"/>
    <property type="evidence" value="ECO:0007669"/>
    <property type="project" value="InterPro"/>
</dbReference>
<organism evidence="4 5">
    <name type="scientific">Planotetraspora silvatica</name>
    <dbReference type="NCBI Taxonomy" id="234614"/>
    <lineage>
        <taxon>Bacteria</taxon>
        <taxon>Bacillati</taxon>
        <taxon>Actinomycetota</taxon>
        <taxon>Actinomycetes</taxon>
        <taxon>Streptosporangiales</taxon>
        <taxon>Streptosporangiaceae</taxon>
        <taxon>Planotetraspora</taxon>
    </lineage>
</organism>
<dbReference type="Pfam" id="PF02720">
    <property type="entry name" value="DUF222"/>
    <property type="match status" value="1"/>
</dbReference>
<dbReference type="Pfam" id="PF01844">
    <property type="entry name" value="HNH"/>
    <property type="match status" value="1"/>
</dbReference>
<dbReference type="InterPro" id="IPR002711">
    <property type="entry name" value="HNH"/>
</dbReference>
<keyword evidence="5" id="KW-1185">Reference proteome</keyword>
<dbReference type="Proteomes" id="UP000644610">
    <property type="component" value="Unassembled WGS sequence"/>
</dbReference>
<comment type="similarity">
    <text evidence="1">Belongs to the Rv1128c/1148c/1588c/1702c/1945/3466 family.</text>
</comment>
<sequence>MPAGAELSGMLERCDVAQVSGFDAVEVLKAAYRQLCRERARFLQVVLEVGLREPFSSGSVRRLEVPDEFGPDEVRAALVWSRRRSDAAFERAWDVHRRLPMLGEEMLAGRLDEPRAVAFIRWTAGLTSDQAARVCELLLPQAPRWTVGELVEQIQRLVLAIDPQWAEKRYREAVRRRRVIGVRQEDGTATVSGLDLPMDRAAAGCERIDELARGCKRAGDGRSIDHIRVDLFLGSLDGSFEGLTDEQVVAHVLAHPFVDSESPADPDPDPDSDSDSSPAPGSDQNSAGNATENSAPNHAESVSGSRPQNHAESGPEDQPDSHGDSRQDSRAEPATEGDIVASTGSDPVDKGGLDEISPRSGGDHGDDEPCGGAIASSSSPGNGPDSTSAAGSPEQVEHGERPNPHGRAGPSPDVSRSADPDDDGVPGRETAAKGWAVGEVRVELTTLLGLDEHPAEVPGWGMVHAGLARRMVGDMSAGEWRFAICGDDGRLLHTGITRYRPVAPHARPLRDARRGGIVELRITQRCLDHLAGEPAEFDEWAGVLADLARQAAAPAVRDGDTRSSGGGRDGQASGRDRRQAGAALRRHIQIRGRVCSRPGCRVPATKTDQDHIVDWVDRGPSDEGNLHLACRHDHRAKHQGGWLVTLAEPGLIIWTSPLGHDYPSRLPPIMTPMPRPEPRNWPDVPSAPLADDDVPIMTTEPRPEPDPPSGADPDDLGFGRRSAGRDEGASSIGGGTISLLLDVPPF</sequence>
<feature type="compositionally biased region" description="Acidic residues" evidence="2">
    <location>
        <begin position="262"/>
        <end position="274"/>
    </location>
</feature>
<dbReference type="InterPro" id="IPR003615">
    <property type="entry name" value="HNH_nuc"/>
</dbReference>
<accession>A0A8J3UU08</accession>
<gene>
    <name evidence="4" type="ORF">Psi02_58950</name>
</gene>
<evidence type="ECO:0000256" key="2">
    <source>
        <dbReference type="SAM" id="MobiDB-lite"/>
    </source>
</evidence>
<feature type="compositionally biased region" description="Polar residues" evidence="2">
    <location>
        <begin position="284"/>
        <end position="311"/>
    </location>
</feature>
<evidence type="ECO:0000256" key="1">
    <source>
        <dbReference type="ARBA" id="ARBA00023450"/>
    </source>
</evidence>
<feature type="compositionally biased region" description="Polar residues" evidence="2">
    <location>
        <begin position="375"/>
        <end position="390"/>
    </location>
</feature>
<dbReference type="InterPro" id="IPR003870">
    <property type="entry name" value="DUF222"/>
</dbReference>
<evidence type="ECO:0000313" key="5">
    <source>
        <dbReference type="Proteomes" id="UP000644610"/>
    </source>
</evidence>
<dbReference type="CDD" id="cd00085">
    <property type="entry name" value="HNHc"/>
    <property type="match status" value="1"/>
</dbReference>
<feature type="domain" description="HNH nuclease" evidence="3">
    <location>
        <begin position="583"/>
        <end position="635"/>
    </location>
</feature>
<dbReference type="GO" id="GO:0004519">
    <property type="term" value="F:endonuclease activity"/>
    <property type="evidence" value="ECO:0007669"/>
    <property type="project" value="InterPro"/>
</dbReference>
<feature type="region of interest" description="Disordered" evidence="2">
    <location>
        <begin position="671"/>
        <end position="746"/>
    </location>
</feature>
<dbReference type="Gene3D" id="1.10.30.50">
    <property type="match status" value="1"/>
</dbReference>
<feature type="region of interest" description="Disordered" evidence="2">
    <location>
        <begin position="258"/>
        <end position="432"/>
    </location>
</feature>
<feature type="compositionally biased region" description="Basic and acidic residues" evidence="2">
    <location>
        <begin position="319"/>
        <end position="333"/>
    </location>
</feature>
<evidence type="ECO:0000259" key="3">
    <source>
        <dbReference type="SMART" id="SM00507"/>
    </source>
</evidence>
<evidence type="ECO:0000313" key="4">
    <source>
        <dbReference type="EMBL" id="GII49471.1"/>
    </source>
</evidence>
<feature type="compositionally biased region" description="Basic and acidic residues" evidence="2">
    <location>
        <begin position="347"/>
        <end position="364"/>
    </location>
</feature>
<dbReference type="EMBL" id="BOOQ01000042">
    <property type="protein sequence ID" value="GII49471.1"/>
    <property type="molecule type" value="Genomic_DNA"/>
</dbReference>
<protein>
    <recommendedName>
        <fullName evidence="3">HNH nuclease domain-containing protein</fullName>
    </recommendedName>
</protein>
<dbReference type="SMART" id="SM00507">
    <property type="entry name" value="HNHc"/>
    <property type="match status" value="1"/>
</dbReference>